<dbReference type="FunFam" id="3.10.129.10:FF:000014">
    <property type="entry name" value="Acyl-[acyl-carrier-protein] hydrolase"/>
    <property type="match status" value="1"/>
</dbReference>
<dbReference type="Pfam" id="PF01643">
    <property type="entry name" value="Acyl-ACP_TE"/>
    <property type="match status" value="1"/>
</dbReference>
<evidence type="ECO:0000256" key="4">
    <source>
        <dbReference type="ARBA" id="ARBA00022528"/>
    </source>
</evidence>
<dbReference type="InterPro" id="IPR049427">
    <property type="entry name" value="Acyl-ACP_TE_C"/>
</dbReference>
<evidence type="ECO:0000256" key="7">
    <source>
        <dbReference type="ARBA" id="ARBA00022832"/>
    </source>
</evidence>
<sequence>MMAMTARSSTSLCLRRTAAGRIEGVPKVGVVVGWARKREVRGLCVKGDGDGNQVSVDTVNGRKVNGVIHGSDASLHMGRCMGLGNEDGGGMVSVDSFKLGRFVEDRFVYRQAFVIRSYEIGPDKTATMETLMNLLQETALNHVMSSGLASDGFGATHEMNLRKLIWVVTRINIQVDKYSRWGDVVEIDTWVAASGKNGMRRDWIIRDYNTNRIIARATSKWVMMNRETRMLSKIPEQVREEVQPFYLDRKLIHESNDDKIDKLTDETAENIRSGLAPRWSDMDVNQHVNNVKYIGWILESVPMNVLEDYHLTSITLQYRRECRQSQLVESLTSMTASDTEETSSCKPDLGSTHLLRLQEDKAEVIRARAEWRRK</sequence>
<dbReference type="PANTHER" id="PTHR31727:SF5">
    <property type="entry name" value="ACYL-[ACYL-CARRIER-PROTEIN] HYDROLASE"/>
    <property type="match status" value="1"/>
</dbReference>
<dbReference type="GO" id="GO:0009507">
    <property type="term" value="C:chloroplast"/>
    <property type="evidence" value="ECO:0007669"/>
    <property type="project" value="UniProtKB-SubCell"/>
</dbReference>
<protein>
    <recommendedName>
        <fullName evidence="11">Acyl-[acyl-carrier-protein] hydrolase</fullName>
        <ecNumber evidence="11">3.1.2.-</ecNumber>
    </recommendedName>
</protein>
<dbReference type="EC" id="3.1.2.-" evidence="11"/>
<keyword evidence="7 11" id="KW-0276">Fatty acid metabolism</keyword>
<gene>
    <name evidence="15" type="primary">LOC103697375</name>
</gene>
<dbReference type="SUPFAM" id="SSF54637">
    <property type="entry name" value="Thioesterase/thiol ester dehydrase-isomerase"/>
    <property type="match status" value="2"/>
</dbReference>
<keyword evidence="14" id="KW-1185">Reference proteome</keyword>
<dbReference type="InterPro" id="IPR002864">
    <property type="entry name" value="Acyl-ACP_thioesterase_NHD"/>
</dbReference>
<dbReference type="GO" id="GO:0016297">
    <property type="term" value="F:fatty acyl-[ACP] hydrolase activity"/>
    <property type="evidence" value="ECO:0007669"/>
    <property type="project" value="InterPro"/>
</dbReference>
<dbReference type="Pfam" id="PF20791">
    <property type="entry name" value="Acyl-ACP_TE_C"/>
    <property type="match status" value="1"/>
</dbReference>
<evidence type="ECO:0000259" key="12">
    <source>
        <dbReference type="Pfam" id="PF01643"/>
    </source>
</evidence>
<comment type="similarity">
    <text evidence="2 11">Belongs to the acyl-ACP thioesterase family.</text>
</comment>
<comment type="function">
    <text evidence="11">Plays an essential role in chain termination during de novo fatty acid synthesis.</text>
</comment>
<keyword evidence="6 11" id="KW-0378">Hydrolase</keyword>
<name>A0A8B7MS16_PHODC</name>
<dbReference type="Gene3D" id="3.10.129.10">
    <property type="entry name" value="Hotdog Thioesterase"/>
    <property type="match status" value="1"/>
</dbReference>
<comment type="subcellular location">
    <subcellularLocation>
        <location evidence="1 11">Plastid</location>
        <location evidence="1 11">Chloroplast</location>
    </subcellularLocation>
</comment>
<feature type="domain" description="Acyl-ACP thioesterase-like C-terminal" evidence="13">
    <location>
        <begin position="267"/>
        <end position="372"/>
    </location>
</feature>
<keyword evidence="8" id="KW-0809">Transit peptide</keyword>
<accession>A0A8B7MS16</accession>
<keyword evidence="3 11" id="KW-0444">Lipid biosynthesis</keyword>
<evidence type="ECO:0000313" key="14">
    <source>
        <dbReference type="Proteomes" id="UP000228380"/>
    </source>
</evidence>
<feature type="domain" description="Acyl-ACP thioesterase N-terminal hotdog" evidence="12">
    <location>
        <begin position="108"/>
        <end position="241"/>
    </location>
</feature>
<dbReference type="OrthoDB" id="618395at2759"/>
<evidence type="ECO:0000256" key="2">
    <source>
        <dbReference type="ARBA" id="ARBA00006500"/>
    </source>
</evidence>
<dbReference type="GeneID" id="103697375"/>
<dbReference type="KEGG" id="pda:103697375"/>
<evidence type="ECO:0000259" key="13">
    <source>
        <dbReference type="Pfam" id="PF20791"/>
    </source>
</evidence>
<dbReference type="InterPro" id="IPR029069">
    <property type="entry name" value="HotDog_dom_sf"/>
</dbReference>
<dbReference type="InterPro" id="IPR045023">
    <property type="entry name" value="FATA/B"/>
</dbReference>
<keyword evidence="9 11" id="KW-0443">Lipid metabolism</keyword>
<organism evidence="14 15">
    <name type="scientific">Phoenix dactylifera</name>
    <name type="common">Date palm</name>
    <dbReference type="NCBI Taxonomy" id="42345"/>
    <lineage>
        <taxon>Eukaryota</taxon>
        <taxon>Viridiplantae</taxon>
        <taxon>Streptophyta</taxon>
        <taxon>Embryophyta</taxon>
        <taxon>Tracheophyta</taxon>
        <taxon>Spermatophyta</taxon>
        <taxon>Magnoliopsida</taxon>
        <taxon>Liliopsida</taxon>
        <taxon>Arecaceae</taxon>
        <taxon>Coryphoideae</taxon>
        <taxon>Phoeniceae</taxon>
        <taxon>Phoenix</taxon>
    </lineage>
</organism>
<evidence type="ECO:0000256" key="3">
    <source>
        <dbReference type="ARBA" id="ARBA00022516"/>
    </source>
</evidence>
<dbReference type="Proteomes" id="UP000228380">
    <property type="component" value="Chromosome 9"/>
</dbReference>
<reference evidence="15" key="2">
    <citation type="submission" date="2025-08" db="UniProtKB">
        <authorList>
            <consortium name="RefSeq"/>
        </authorList>
    </citation>
    <scope>IDENTIFICATION</scope>
    <source>
        <tissue evidence="15">Young leaves</tissue>
    </source>
</reference>
<evidence type="ECO:0000313" key="15">
    <source>
        <dbReference type="RefSeq" id="XP_017696141.1"/>
    </source>
</evidence>
<evidence type="ECO:0000256" key="10">
    <source>
        <dbReference type="ARBA" id="ARBA00023160"/>
    </source>
</evidence>
<keyword evidence="4 11" id="KW-0150">Chloroplast</keyword>
<reference evidence="14" key="1">
    <citation type="journal article" date="2019" name="Nat. Commun.">
        <title>Genome-wide association mapping of date palm fruit traits.</title>
        <authorList>
            <person name="Hazzouri K.M."/>
            <person name="Gros-Balthazard M."/>
            <person name="Flowers J.M."/>
            <person name="Copetti D."/>
            <person name="Lemansour A."/>
            <person name="Lebrun M."/>
            <person name="Masmoudi K."/>
            <person name="Ferrand S."/>
            <person name="Dhar M.I."/>
            <person name="Fresquez Z.A."/>
            <person name="Rosas U."/>
            <person name="Zhang J."/>
            <person name="Talag J."/>
            <person name="Lee S."/>
            <person name="Kudrna D."/>
            <person name="Powell R.F."/>
            <person name="Leitch I.J."/>
            <person name="Krueger R.R."/>
            <person name="Wing R.A."/>
            <person name="Amiri K.M.A."/>
            <person name="Purugganan M.D."/>
        </authorList>
    </citation>
    <scope>NUCLEOTIDE SEQUENCE [LARGE SCALE GENOMIC DNA]</scope>
    <source>
        <strain evidence="14">cv. Khalas</strain>
    </source>
</reference>
<dbReference type="CDD" id="cd00586">
    <property type="entry name" value="4HBT"/>
    <property type="match status" value="1"/>
</dbReference>
<keyword evidence="10 11" id="KW-0275">Fatty acid biosynthesis</keyword>
<evidence type="ECO:0000256" key="8">
    <source>
        <dbReference type="ARBA" id="ARBA00022946"/>
    </source>
</evidence>
<dbReference type="RefSeq" id="XP_017696141.1">
    <property type="nucleotide sequence ID" value="XM_017840652.3"/>
</dbReference>
<evidence type="ECO:0000256" key="1">
    <source>
        <dbReference type="ARBA" id="ARBA00004229"/>
    </source>
</evidence>
<evidence type="ECO:0000256" key="6">
    <source>
        <dbReference type="ARBA" id="ARBA00022801"/>
    </source>
</evidence>
<proteinExistence type="inferred from homology"/>
<keyword evidence="5 11" id="KW-0934">Plastid</keyword>
<evidence type="ECO:0000256" key="5">
    <source>
        <dbReference type="ARBA" id="ARBA00022640"/>
    </source>
</evidence>
<dbReference type="PANTHER" id="PTHR31727">
    <property type="entry name" value="OLEOYL-ACYL CARRIER PROTEIN THIOESTERASE 1, CHLOROPLASTIC"/>
    <property type="match status" value="1"/>
</dbReference>
<dbReference type="GO" id="GO:0000036">
    <property type="term" value="F:acyl carrier activity"/>
    <property type="evidence" value="ECO:0007669"/>
    <property type="project" value="TreeGrafter"/>
</dbReference>
<evidence type="ECO:0000256" key="9">
    <source>
        <dbReference type="ARBA" id="ARBA00023098"/>
    </source>
</evidence>
<dbReference type="AlphaFoldDB" id="A0A8B7MS16"/>
<evidence type="ECO:0000256" key="11">
    <source>
        <dbReference type="RuleBase" id="RU363096"/>
    </source>
</evidence>